<organism evidence="2 3">
    <name type="scientific">Lyophyllum shimeji</name>
    <name type="common">Hon-shimeji</name>
    <name type="synonym">Tricholoma shimeji</name>
    <dbReference type="NCBI Taxonomy" id="47721"/>
    <lineage>
        <taxon>Eukaryota</taxon>
        <taxon>Fungi</taxon>
        <taxon>Dikarya</taxon>
        <taxon>Basidiomycota</taxon>
        <taxon>Agaricomycotina</taxon>
        <taxon>Agaricomycetes</taxon>
        <taxon>Agaricomycetidae</taxon>
        <taxon>Agaricales</taxon>
        <taxon>Tricholomatineae</taxon>
        <taxon>Lyophyllaceae</taxon>
        <taxon>Lyophyllum</taxon>
    </lineage>
</organism>
<proteinExistence type="predicted"/>
<accession>A0A9P3UNI4</accession>
<dbReference type="Proteomes" id="UP001063166">
    <property type="component" value="Unassembled WGS sequence"/>
</dbReference>
<name>A0A9P3UNI4_LYOSH</name>
<protein>
    <submittedName>
        <fullName evidence="2">Uncharacterized protein</fullName>
    </submittedName>
</protein>
<feature type="region of interest" description="Disordered" evidence="1">
    <location>
        <begin position="157"/>
        <end position="197"/>
    </location>
</feature>
<dbReference type="AlphaFoldDB" id="A0A9P3UNI4"/>
<evidence type="ECO:0000313" key="2">
    <source>
        <dbReference type="EMBL" id="GLB37885.1"/>
    </source>
</evidence>
<comment type="caution">
    <text evidence="2">The sequence shown here is derived from an EMBL/GenBank/DDBJ whole genome shotgun (WGS) entry which is preliminary data.</text>
</comment>
<gene>
    <name evidence="2" type="ORF">LshimejAT787_0409360</name>
</gene>
<reference evidence="2" key="1">
    <citation type="submission" date="2022-07" db="EMBL/GenBank/DDBJ databases">
        <title>The genome of Lyophyllum shimeji provides insight into the initial evolution of ectomycorrhizal fungal genome.</title>
        <authorList>
            <person name="Kobayashi Y."/>
            <person name="Shibata T."/>
            <person name="Hirakawa H."/>
            <person name="Shigenobu S."/>
            <person name="Nishiyama T."/>
            <person name="Yamada A."/>
            <person name="Hasebe M."/>
            <person name="Kawaguchi M."/>
        </authorList>
    </citation>
    <scope>NUCLEOTIDE SEQUENCE</scope>
    <source>
        <strain evidence="2">AT787</strain>
    </source>
</reference>
<dbReference type="EMBL" id="BRPK01000004">
    <property type="protein sequence ID" value="GLB37885.1"/>
    <property type="molecule type" value="Genomic_DNA"/>
</dbReference>
<evidence type="ECO:0000256" key="1">
    <source>
        <dbReference type="SAM" id="MobiDB-lite"/>
    </source>
</evidence>
<keyword evidence="3" id="KW-1185">Reference proteome</keyword>
<sequence length="390" mass="43860">MSKTFSSISKAVNMKEDRSGPDWILPEHSALDAHRYRCHPRRAEHRSSIGDGDWNDSLRAMTHVTTRIYELPRVQRNVWPVRATSPKRYHTVGRLEPGGTVDVVFQSDELSSDASWEDTFLIDSRLVPVTPLQRFSAIMGFSRAYRRELAIQYRPEKSESFASDEQNLKPKTDSGAYQSKTDLESSDPSAAPQDRRPGVSMAELQKMRSYLAQDAACTNAALYAPPRIVQKCFDFAEARVAELDAQYQVASRALRVLRQCPDSVDLDDAAKMVPQTPIPEDAAEALQPALERWIMATEVFRLEAVLGDISSELKAISESGLMASLRAEGLRPSGGHDWNPHHRRWDVPSLFKCFLSMSMVVCFQQGRCDRAAFLKHGCMIQDAAWNGVRN</sequence>
<evidence type="ECO:0000313" key="3">
    <source>
        <dbReference type="Proteomes" id="UP001063166"/>
    </source>
</evidence>